<evidence type="ECO:0000256" key="2">
    <source>
        <dbReference type="SAM" id="MobiDB-lite"/>
    </source>
</evidence>
<comment type="similarity">
    <text evidence="1">Belongs to the AHA1 family.</text>
</comment>
<evidence type="ECO:0000313" key="4">
    <source>
        <dbReference type="EMBL" id="MFD0803144.1"/>
    </source>
</evidence>
<accession>A0ABW3BLB1</accession>
<gene>
    <name evidence="4" type="ORF">ACFQZU_17690</name>
</gene>
<reference evidence="5" key="1">
    <citation type="journal article" date="2019" name="Int. J. Syst. Evol. Microbiol.">
        <title>The Global Catalogue of Microorganisms (GCM) 10K type strain sequencing project: providing services to taxonomists for standard genome sequencing and annotation.</title>
        <authorList>
            <consortium name="The Broad Institute Genomics Platform"/>
            <consortium name="The Broad Institute Genome Sequencing Center for Infectious Disease"/>
            <person name="Wu L."/>
            <person name="Ma J."/>
        </authorList>
    </citation>
    <scope>NUCLEOTIDE SEQUENCE [LARGE SCALE GENOMIC DNA]</scope>
    <source>
        <strain evidence="5">CCUG 63369</strain>
    </source>
</reference>
<proteinExistence type="inferred from homology"/>
<dbReference type="CDD" id="cd08899">
    <property type="entry name" value="SRPBCC_CalC_Aha1-like_6"/>
    <property type="match status" value="1"/>
</dbReference>
<dbReference type="Pfam" id="PF08327">
    <property type="entry name" value="AHSA1"/>
    <property type="match status" value="1"/>
</dbReference>
<dbReference type="SUPFAM" id="SSF55961">
    <property type="entry name" value="Bet v1-like"/>
    <property type="match status" value="1"/>
</dbReference>
<organism evidence="4 5">
    <name type="scientific">Streptomonospora algeriensis</name>
    <dbReference type="NCBI Taxonomy" id="995084"/>
    <lineage>
        <taxon>Bacteria</taxon>
        <taxon>Bacillati</taxon>
        <taxon>Actinomycetota</taxon>
        <taxon>Actinomycetes</taxon>
        <taxon>Streptosporangiales</taxon>
        <taxon>Nocardiopsidaceae</taxon>
        <taxon>Streptomonospora</taxon>
    </lineage>
</organism>
<sequence length="193" mass="21696">MHAGDDAQDPQAAGGPHGQQDAEESYGRLAPAGDRWTVRLVRRLPHPPEKVWRAITEPEHLAAWFPSRIEGPREAGAELRFRFEGVDEPMQGRMITYEPPRLLEFDWAGDILRFELHPDGEGTELLFSDTFEELGRAARDTTGWHVCLDALVAHLKGEPPQIAGRWRELMDRYVERFGPEAGTLGPPEGAEPE</sequence>
<dbReference type="InterPro" id="IPR013538">
    <property type="entry name" value="ASHA1/2-like_C"/>
</dbReference>
<evidence type="ECO:0000259" key="3">
    <source>
        <dbReference type="Pfam" id="PF08327"/>
    </source>
</evidence>
<evidence type="ECO:0000256" key="1">
    <source>
        <dbReference type="ARBA" id="ARBA00006817"/>
    </source>
</evidence>
<feature type="domain" description="Activator of Hsp90 ATPase homologue 1/2-like C-terminal" evidence="3">
    <location>
        <begin position="46"/>
        <end position="155"/>
    </location>
</feature>
<dbReference type="Gene3D" id="3.30.530.20">
    <property type="match status" value="1"/>
</dbReference>
<protein>
    <submittedName>
        <fullName evidence="4">SRPBCC family protein</fullName>
    </submittedName>
</protein>
<dbReference type="EMBL" id="JBHTHR010000750">
    <property type="protein sequence ID" value="MFD0803144.1"/>
    <property type="molecule type" value="Genomic_DNA"/>
</dbReference>
<comment type="caution">
    <text evidence="4">The sequence shown here is derived from an EMBL/GenBank/DDBJ whole genome shotgun (WGS) entry which is preliminary data.</text>
</comment>
<name>A0ABW3BLB1_9ACTN</name>
<feature type="region of interest" description="Disordered" evidence="2">
    <location>
        <begin position="1"/>
        <end position="29"/>
    </location>
</feature>
<dbReference type="Proteomes" id="UP001596956">
    <property type="component" value="Unassembled WGS sequence"/>
</dbReference>
<keyword evidence="5" id="KW-1185">Reference proteome</keyword>
<evidence type="ECO:0000313" key="5">
    <source>
        <dbReference type="Proteomes" id="UP001596956"/>
    </source>
</evidence>
<dbReference type="InterPro" id="IPR023393">
    <property type="entry name" value="START-like_dom_sf"/>
</dbReference>